<feature type="compositionally biased region" description="Basic and acidic residues" evidence="1">
    <location>
        <begin position="48"/>
        <end position="64"/>
    </location>
</feature>
<dbReference type="Proteomes" id="UP001165121">
    <property type="component" value="Unassembled WGS sequence"/>
</dbReference>
<keyword evidence="3" id="KW-1185">Reference proteome</keyword>
<protein>
    <submittedName>
        <fullName evidence="2">Unnamed protein product</fullName>
    </submittedName>
</protein>
<organism evidence="2 3">
    <name type="scientific">Phytophthora fragariaefolia</name>
    <dbReference type="NCBI Taxonomy" id="1490495"/>
    <lineage>
        <taxon>Eukaryota</taxon>
        <taxon>Sar</taxon>
        <taxon>Stramenopiles</taxon>
        <taxon>Oomycota</taxon>
        <taxon>Peronosporomycetes</taxon>
        <taxon>Peronosporales</taxon>
        <taxon>Peronosporaceae</taxon>
        <taxon>Phytophthora</taxon>
    </lineage>
</organism>
<evidence type="ECO:0000313" key="3">
    <source>
        <dbReference type="Proteomes" id="UP001165121"/>
    </source>
</evidence>
<dbReference type="EMBL" id="BSXT01000104">
    <property type="protein sequence ID" value="GMF17658.1"/>
    <property type="molecule type" value="Genomic_DNA"/>
</dbReference>
<evidence type="ECO:0000313" key="2">
    <source>
        <dbReference type="EMBL" id="GMF17658.1"/>
    </source>
</evidence>
<proteinExistence type="predicted"/>
<name>A0A9W6TLF6_9STRA</name>
<feature type="compositionally biased region" description="Pro residues" evidence="1">
    <location>
        <begin position="84"/>
        <end position="101"/>
    </location>
</feature>
<comment type="caution">
    <text evidence="2">The sequence shown here is derived from an EMBL/GenBank/DDBJ whole genome shotgun (WGS) entry which is preliminary data.</text>
</comment>
<reference evidence="2" key="1">
    <citation type="submission" date="2023-04" db="EMBL/GenBank/DDBJ databases">
        <title>Phytophthora fragariaefolia NBRC 109709.</title>
        <authorList>
            <person name="Ichikawa N."/>
            <person name="Sato H."/>
            <person name="Tonouchi N."/>
        </authorList>
    </citation>
    <scope>NUCLEOTIDE SEQUENCE</scope>
    <source>
        <strain evidence="2">NBRC 109709</strain>
    </source>
</reference>
<evidence type="ECO:0000256" key="1">
    <source>
        <dbReference type="SAM" id="MobiDB-lite"/>
    </source>
</evidence>
<sequence length="101" mass="10915">MASRDSGSVPHGHTLQAQLPEAAWPRDITPGAHSESSRYGGMHGAKKVRLERDRDKAAEAKLEDEAADEEELDDEQDKDDSSLSPPPEATLSPQHPPLPPA</sequence>
<accession>A0A9W6TLF6</accession>
<dbReference type="AlphaFoldDB" id="A0A9W6TLF6"/>
<feature type="compositionally biased region" description="Acidic residues" evidence="1">
    <location>
        <begin position="65"/>
        <end position="78"/>
    </location>
</feature>
<feature type="region of interest" description="Disordered" evidence="1">
    <location>
        <begin position="1"/>
        <end position="101"/>
    </location>
</feature>
<gene>
    <name evidence="2" type="ORF">Pfra01_000129300</name>
</gene>